<evidence type="ECO:0000313" key="11">
    <source>
        <dbReference type="Proteomes" id="UP001608902"/>
    </source>
</evidence>
<dbReference type="Proteomes" id="UP001608902">
    <property type="component" value="Unassembled WGS sequence"/>
</dbReference>
<evidence type="ECO:0000256" key="4">
    <source>
        <dbReference type="ARBA" id="ARBA00023163"/>
    </source>
</evidence>
<feature type="region of interest" description="Disordered" evidence="7">
    <location>
        <begin position="139"/>
        <end position="185"/>
    </location>
</feature>
<dbReference type="PANTHER" id="PTHR15348:SF0">
    <property type="entry name" value="PROTEIN DEAD RINGER"/>
    <property type="match status" value="1"/>
</dbReference>
<dbReference type="InterPro" id="IPR045147">
    <property type="entry name" value="ARI3A/B/C"/>
</dbReference>
<evidence type="ECO:0000256" key="6">
    <source>
        <dbReference type="SAM" id="Coils"/>
    </source>
</evidence>
<dbReference type="Pfam" id="PF01388">
    <property type="entry name" value="ARID"/>
    <property type="match status" value="1"/>
</dbReference>
<dbReference type="GO" id="GO:0003677">
    <property type="term" value="F:DNA binding"/>
    <property type="evidence" value="ECO:0007669"/>
    <property type="project" value="UniProtKB-KW"/>
</dbReference>
<evidence type="ECO:0000256" key="1">
    <source>
        <dbReference type="ARBA" id="ARBA00004123"/>
    </source>
</evidence>
<feature type="compositionally biased region" description="Polar residues" evidence="7">
    <location>
        <begin position="408"/>
        <end position="418"/>
    </location>
</feature>
<evidence type="ECO:0000259" key="9">
    <source>
        <dbReference type="PROSITE" id="PS51486"/>
    </source>
</evidence>
<dbReference type="Gene3D" id="1.10.150.60">
    <property type="entry name" value="ARID DNA-binding domain"/>
    <property type="match status" value="1"/>
</dbReference>
<evidence type="ECO:0000256" key="3">
    <source>
        <dbReference type="ARBA" id="ARBA00023125"/>
    </source>
</evidence>
<keyword evidence="3" id="KW-0238">DNA-binding</keyword>
<comment type="subcellular location">
    <subcellularLocation>
        <location evidence="1">Nucleus</location>
    </subcellularLocation>
</comment>
<feature type="coiled-coil region" evidence="6">
    <location>
        <begin position="374"/>
        <end position="401"/>
    </location>
</feature>
<proteinExistence type="predicted"/>
<evidence type="ECO:0000256" key="2">
    <source>
        <dbReference type="ARBA" id="ARBA00023015"/>
    </source>
</evidence>
<feature type="compositionally biased region" description="Polar residues" evidence="7">
    <location>
        <begin position="58"/>
        <end position="71"/>
    </location>
</feature>
<dbReference type="SMART" id="SM00501">
    <property type="entry name" value="BRIGHT"/>
    <property type="match status" value="1"/>
</dbReference>
<feature type="region of interest" description="Disordered" evidence="7">
    <location>
        <begin position="1"/>
        <end position="88"/>
    </location>
</feature>
<dbReference type="CDD" id="cd16867">
    <property type="entry name" value="ARID_ARID3"/>
    <property type="match status" value="1"/>
</dbReference>
<keyword evidence="2" id="KW-0805">Transcription regulation</keyword>
<feature type="compositionally biased region" description="Acidic residues" evidence="7">
    <location>
        <begin position="148"/>
        <end position="166"/>
    </location>
</feature>
<keyword evidence="5" id="KW-0539">Nucleus</keyword>
<feature type="compositionally biased region" description="Low complexity" evidence="7">
    <location>
        <begin position="9"/>
        <end position="42"/>
    </location>
</feature>
<accession>A0ABD6E1R5</accession>
<name>A0ABD6E1R5_9BILA</name>
<keyword evidence="4" id="KW-0804">Transcription</keyword>
<reference evidence="10 11" key="1">
    <citation type="submission" date="2024-08" db="EMBL/GenBank/DDBJ databases">
        <title>Gnathostoma spinigerum genome.</title>
        <authorList>
            <person name="Gonzalez-Bertolin B."/>
            <person name="Monzon S."/>
            <person name="Zaballos A."/>
            <person name="Jimenez P."/>
            <person name="Dekumyoy P."/>
            <person name="Varona S."/>
            <person name="Cuesta I."/>
            <person name="Sumanam S."/>
            <person name="Adisakwattana P."/>
            <person name="Gasser R.B."/>
            <person name="Hernandez-Gonzalez A."/>
            <person name="Young N.D."/>
            <person name="Perteguer M.J."/>
        </authorList>
    </citation>
    <scope>NUCLEOTIDE SEQUENCE [LARGE SCALE GENOMIC DNA]</scope>
    <source>
        <strain evidence="10">AL3</strain>
        <tissue evidence="10">Liver</tissue>
    </source>
</reference>
<sequence>MSMVMEPTSQASVLPQPQQQPQLQKQQPSASSSPQPDSDSSQTQNEIGANLSAILNAAKNTSLNLVNNSDQTPPPTDTKPISSEKEAGDVQQKVFNRFTSSLNDLGFRSPFPINVLPPFLAVLQQNPLALHQQLLRMANEQSSGISPGEEEEETENSTTAEPEDLTVSEKRDGSDEPNGDNDICNQQNWSYEEQFKQLYELSDDVKRKEWLDDWLGFMHRIGKPVTRIPIMAKQVLDLYELYRLVVQHGGLVEIINKKLWREITKGLNLPSSITSAAFTLRTQYQKFLYDYECEKEGLSNPADLQQAIDGNRREGRRNTANNTDYSQLSYTLSHSNPSALLSKHLNGCIRPGLDDDPTLGPSASQQAAFVAAYRAEQLAAIEAHQRHLERAQRAAVEAVARRSVQASTSGRESTSSVDSEGCPAKRARTASVVGANLEDGLNPLSTQTVDRLFGAAPSAHLKITSRGDGRGVESSLVVSMEINGTMYQGVLFANLHTPVTESLAQCAGLNLVNSSKLGS</sequence>
<evidence type="ECO:0000313" key="10">
    <source>
        <dbReference type="EMBL" id="MFH4973550.1"/>
    </source>
</evidence>
<dbReference type="InterPro" id="IPR036431">
    <property type="entry name" value="ARID_dom_sf"/>
</dbReference>
<organism evidence="10 11">
    <name type="scientific">Gnathostoma spinigerum</name>
    <dbReference type="NCBI Taxonomy" id="75299"/>
    <lineage>
        <taxon>Eukaryota</taxon>
        <taxon>Metazoa</taxon>
        <taxon>Ecdysozoa</taxon>
        <taxon>Nematoda</taxon>
        <taxon>Chromadorea</taxon>
        <taxon>Rhabditida</taxon>
        <taxon>Spirurina</taxon>
        <taxon>Gnathostomatomorpha</taxon>
        <taxon>Gnathostomatoidea</taxon>
        <taxon>Gnathostomatidae</taxon>
        <taxon>Gnathostoma</taxon>
    </lineage>
</organism>
<evidence type="ECO:0000259" key="8">
    <source>
        <dbReference type="PROSITE" id="PS51011"/>
    </source>
</evidence>
<feature type="domain" description="REKLES" evidence="9">
    <location>
        <begin position="379"/>
        <end position="498"/>
    </location>
</feature>
<dbReference type="GO" id="GO:0006357">
    <property type="term" value="P:regulation of transcription by RNA polymerase II"/>
    <property type="evidence" value="ECO:0007669"/>
    <property type="project" value="UniProtKB-ARBA"/>
</dbReference>
<dbReference type="EMBL" id="JBGFUD010000068">
    <property type="protein sequence ID" value="MFH4973550.1"/>
    <property type="molecule type" value="Genomic_DNA"/>
</dbReference>
<feature type="domain" description="ARID" evidence="8">
    <location>
        <begin position="204"/>
        <end position="296"/>
    </location>
</feature>
<dbReference type="PROSITE" id="PS51011">
    <property type="entry name" value="ARID"/>
    <property type="match status" value="1"/>
</dbReference>
<gene>
    <name evidence="10" type="ORF">AB6A40_000259</name>
</gene>
<evidence type="ECO:0000256" key="5">
    <source>
        <dbReference type="ARBA" id="ARBA00023242"/>
    </source>
</evidence>
<evidence type="ECO:0000256" key="7">
    <source>
        <dbReference type="SAM" id="MobiDB-lite"/>
    </source>
</evidence>
<keyword evidence="11" id="KW-1185">Reference proteome</keyword>
<dbReference type="AlphaFoldDB" id="A0ABD6E1R5"/>
<dbReference type="SUPFAM" id="SSF46774">
    <property type="entry name" value="ARID-like"/>
    <property type="match status" value="1"/>
</dbReference>
<feature type="region of interest" description="Disordered" evidence="7">
    <location>
        <begin position="402"/>
        <end position="424"/>
    </location>
</feature>
<dbReference type="InterPro" id="IPR001606">
    <property type="entry name" value="ARID_dom"/>
</dbReference>
<keyword evidence="6" id="KW-0175">Coiled coil</keyword>
<dbReference type="FunFam" id="1.10.150.60:FF:000007">
    <property type="entry name" value="AT-rich interactive domain-containing protein 3C"/>
    <property type="match status" value="1"/>
</dbReference>
<dbReference type="InterPro" id="IPR023334">
    <property type="entry name" value="REKLES_domain"/>
</dbReference>
<dbReference type="GO" id="GO:0005634">
    <property type="term" value="C:nucleus"/>
    <property type="evidence" value="ECO:0007669"/>
    <property type="project" value="UniProtKB-SubCell"/>
</dbReference>
<dbReference type="PROSITE" id="PS51486">
    <property type="entry name" value="REKLES"/>
    <property type="match status" value="1"/>
</dbReference>
<protein>
    <submittedName>
        <fullName evidence="10">Uncharacterized protein</fullName>
    </submittedName>
</protein>
<dbReference type="PANTHER" id="PTHR15348">
    <property type="entry name" value="AT-RICH INTERACTIVE DOMAIN-CONTAINING PROTEIN ARID DOMAIN- CONTAINING PROTEIN DEAD RINGER PROTEIN B-CELL REGULATOR OF IGH TRANSCRIPTION BRIGHT"/>
    <property type="match status" value="1"/>
</dbReference>
<dbReference type="SMART" id="SM01014">
    <property type="entry name" value="ARID"/>
    <property type="match status" value="1"/>
</dbReference>
<comment type="caution">
    <text evidence="10">The sequence shown here is derived from an EMBL/GenBank/DDBJ whole genome shotgun (WGS) entry which is preliminary data.</text>
</comment>